<proteinExistence type="predicted"/>
<comment type="caution">
    <text evidence="2">The sequence shown here is derived from an EMBL/GenBank/DDBJ whole genome shotgun (WGS) entry which is preliminary data.</text>
</comment>
<keyword evidence="2" id="KW-0430">Lectin</keyword>
<sequence>MTVSLTDNPESAARLGLLRSPSTSPKAIPVNVTRLRSSAVVVPLLALAATVATPAPQALGEPAAPVSARPGTIVTAGVRCVDVAWSETTDGDDIRQWDCNDTDAQQFSIEPNPNGTMEIRTSFGKCVDVQKRSPEDGTRIQQYTCNHTPAQEFTFRPVAGQQSVQIVTFAGKCFTVAGNLASNGSPLAQEPCDEDEDLSQRFLIG</sequence>
<accession>A0A561TTX7</accession>
<dbReference type="InterPro" id="IPR035992">
    <property type="entry name" value="Ricin_B-like_lectins"/>
</dbReference>
<dbReference type="Pfam" id="PF00652">
    <property type="entry name" value="Ricin_B_lectin"/>
    <property type="match status" value="1"/>
</dbReference>
<protein>
    <submittedName>
        <fullName evidence="2">Ricin-type beta-trefoil lectin protein</fullName>
    </submittedName>
</protein>
<evidence type="ECO:0000259" key="1">
    <source>
        <dbReference type="SMART" id="SM00458"/>
    </source>
</evidence>
<dbReference type="CDD" id="cd00161">
    <property type="entry name" value="beta-trefoil_Ricin-like"/>
    <property type="match status" value="1"/>
</dbReference>
<dbReference type="PROSITE" id="PS50231">
    <property type="entry name" value="RICIN_B_LECTIN"/>
    <property type="match status" value="1"/>
</dbReference>
<dbReference type="GO" id="GO:0030246">
    <property type="term" value="F:carbohydrate binding"/>
    <property type="evidence" value="ECO:0007669"/>
    <property type="project" value="UniProtKB-KW"/>
</dbReference>
<feature type="domain" description="Ricin B lectin" evidence="1">
    <location>
        <begin position="70"/>
        <end position="205"/>
    </location>
</feature>
<keyword evidence="3" id="KW-1185">Reference proteome</keyword>
<dbReference type="AlphaFoldDB" id="A0A561TTX7"/>
<evidence type="ECO:0000313" key="2">
    <source>
        <dbReference type="EMBL" id="TWF90581.1"/>
    </source>
</evidence>
<dbReference type="Gene3D" id="2.80.10.50">
    <property type="match status" value="2"/>
</dbReference>
<dbReference type="EMBL" id="VIWT01000003">
    <property type="protein sequence ID" value="TWF90581.1"/>
    <property type="molecule type" value="Genomic_DNA"/>
</dbReference>
<dbReference type="SMART" id="SM00458">
    <property type="entry name" value="RICIN"/>
    <property type="match status" value="1"/>
</dbReference>
<reference evidence="2 3" key="1">
    <citation type="submission" date="2019-06" db="EMBL/GenBank/DDBJ databases">
        <title>Sequencing the genomes of 1000 actinobacteria strains.</title>
        <authorList>
            <person name="Klenk H.-P."/>
        </authorList>
    </citation>
    <scope>NUCLEOTIDE SEQUENCE [LARGE SCALE GENOMIC DNA]</scope>
    <source>
        <strain evidence="2 3">DSM 44826</strain>
    </source>
</reference>
<dbReference type="SUPFAM" id="SSF50370">
    <property type="entry name" value="Ricin B-like lectins"/>
    <property type="match status" value="1"/>
</dbReference>
<name>A0A561TTX7_9ACTN</name>
<organism evidence="2 3">
    <name type="scientific">Kitasatospora viridis</name>
    <dbReference type="NCBI Taxonomy" id="281105"/>
    <lineage>
        <taxon>Bacteria</taxon>
        <taxon>Bacillati</taxon>
        <taxon>Actinomycetota</taxon>
        <taxon>Actinomycetes</taxon>
        <taxon>Kitasatosporales</taxon>
        <taxon>Streptomycetaceae</taxon>
        <taxon>Kitasatospora</taxon>
    </lineage>
</organism>
<dbReference type="InterPro" id="IPR000772">
    <property type="entry name" value="Ricin_B_lectin"/>
</dbReference>
<dbReference type="Proteomes" id="UP000317940">
    <property type="component" value="Unassembled WGS sequence"/>
</dbReference>
<gene>
    <name evidence="2" type="ORF">FHX73_13629</name>
</gene>
<evidence type="ECO:0000313" key="3">
    <source>
        <dbReference type="Proteomes" id="UP000317940"/>
    </source>
</evidence>